<proteinExistence type="predicted"/>
<evidence type="ECO:0000256" key="3">
    <source>
        <dbReference type="ARBA" id="ARBA00023136"/>
    </source>
</evidence>
<keyword evidence="9" id="KW-1185">Reference proteome</keyword>
<organism evidence="8 9">
    <name type="scientific">Hungatella hominis</name>
    <dbReference type="NCBI Taxonomy" id="2763050"/>
    <lineage>
        <taxon>Bacteria</taxon>
        <taxon>Bacillati</taxon>
        <taxon>Bacillota</taxon>
        <taxon>Clostridia</taxon>
        <taxon>Lachnospirales</taxon>
        <taxon>Lachnospiraceae</taxon>
        <taxon>Hungatella</taxon>
    </lineage>
</organism>
<comment type="caution">
    <text evidence="8">The sequence shown here is derived from an EMBL/GenBank/DDBJ whole genome shotgun (WGS) entry which is preliminary data.</text>
</comment>
<feature type="signal peptide" evidence="6">
    <location>
        <begin position="1"/>
        <end position="25"/>
    </location>
</feature>
<evidence type="ECO:0000256" key="6">
    <source>
        <dbReference type="SAM" id="SignalP"/>
    </source>
</evidence>
<keyword evidence="3" id="KW-0472">Membrane</keyword>
<dbReference type="EMBL" id="JACOPB010000001">
    <property type="protein sequence ID" value="MBC5706559.1"/>
    <property type="molecule type" value="Genomic_DNA"/>
</dbReference>
<evidence type="ECO:0000313" key="8">
    <source>
        <dbReference type="EMBL" id="MBC5706559.1"/>
    </source>
</evidence>
<evidence type="ECO:0000256" key="4">
    <source>
        <dbReference type="ARBA" id="ARBA00023139"/>
    </source>
</evidence>
<name>A0ABR7H034_9FIRM</name>
<evidence type="ECO:0000313" key="9">
    <source>
        <dbReference type="Proteomes" id="UP000634672"/>
    </source>
</evidence>
<keyword evidence="1" id="KW-1003">Cell membrane</keyword>
<accession>A0ABR7H034</accession>
<dbReference type="InterPro" id="IPR050490">
    <property type="entry name" value="Bact_solute-bd_prot1"/>
</dbReference>
<keyword evidence="5" id="KW-0449">Lipoprotein</keyword>
<dbReference type="InterPro" id="IPR006059">
    <property type="entry name" value="SBP"/>
</dbReference>
<evidence type="ECO:0000256" key="5">
    <source>
        <dbReference type="ARBA" id="ARBA00023288"/>
    </source>
</evidence>
<protein>
    <submittedName>
        <fullName evidence="8">Extracellular solute-binding protein</fullName>
    </submittedName>
</protein>
<dbReference type="InterPro" id="IPR036907">
    <property type="entry name" value="5'-Nucleotdase_C_sf"/>
</dbReference>
<feature type="chain" id="PRO_5046657326" evidence="6">
    <location>
        <begin position="26"/>
        <end position="630"/>
    </location>
</feature>
<feature type="domain" description="5'-Nucleotidase C-terminal" evidence="7">
    <location>
        <begin position="446"/>
        <end position="582"/>
    </location>
</feature>
<evidence type="ECO:0000256" key="1">
    <source>
        <dbReference type="ARBA" id="ARBA00022475"/>
    </source>
</evidence>
<sequence>MIFDKKSFSVVLCMLAILGTLGGCSAPGASVVDENLLGMADSGTEQMTIIITCNSKLDHFAAAVKERFPDIRLVQDCYTGQYRISEHIARIENHDFGDILMVKAGHIPKTDMSDHLMDLSTQIFPAHFNPNVLQADEDGHIRLIPGPLSFNCNIYNKTLFEENSWEVPGDYEELLALSQKIDRTGIRGFRNSYFDSASQSYQIYQYSVFSALDTLTQVEGQNWHNKLMAGEKISLEPMETAFQDMRRMMDTGAVRAEDMEVTLNANLEAMANREVAIGSGEIDHIRRLNSNSKDEFCFMPHFSMTDGQGWLLNLGFFFGVNNELKQPGNEKKRKAVMELMDFIASEEGQNLLVEDGLGMMPATIGAVIPDDPVLDQIHTHIESGRYIMRPTYDMFSSVLSTDIGGFIRGEIDSREILDKCSLILEQGSAPVQVLGEAEEDFTIPQAGCLKADALRAATGTDIALIAVSEVNGYDPVGGTRAKLYKGFVTEDDITRMTQIHMDTPLMSMSVSMMGHELLSLLEYGATSGQEQQEGKVSRFHPFAVSGVNLTYHLDREEGERVSGVILEGGGKLQPDALYTISYIKGAFTEGTLDGTETGITMTDALRNYVMTEKRVAPDKDRIRFKAAKRP</sequence>
<dbReference type="PANTHER" id="PTHR43649:SF33">
    <property type="entry name" value="POLYGALACTURONAN_RHAMNOGALACTURONAN-BINDING PROTEIN YTCQ"/>
    <property type="match status" value="1"/>
</dbReference>
<dbReference type="Gene3D" id="3.90.780.10">
    <property type="entry name" value="5'-Nucleotidase, C-terminal domain"/>
    <property type="match status" value="1"/>
</dbReference>
<reference evidence="8 9" key="1">
    <citation type="submission" date="2020-08" db="EMBL/GenBank/DDBJ databases">
        <title>Genome public.</title>
        <authorList>
            <person name="Liu C."/>
            <person name="Sun Q."/>
        </authorList>
    </citation>
    <scope>NUCLEOTIDE SEQUENCE [LARGE SCALE GENOMIC DNA]</scope>
    <source>
        <strain evidence="8 9">NSJ-66</strain>
    </source>
</reference>
<keyword evidence="4" id="KW-0564">Palmitate</keyword>
<dbReference type="Pfam" id="PF02872">
    <property type="entry name" value="5_nucleotid_C"/>
    <property type="match status" value="1"/>
</dbReference>
<dbReference type="Proteomes" id="UP000634672">
    <property type="component" value="Unassembled WGS sequence"/>
</dbReference>
<dbReference type="PROSITE" id="PS51257">
    <property type="entry name" value="PROKAR_LIPOPROTEIN"/>
    <property type="match status" value="1"/>
</dbReference>
<dbReference type="Pfam" id="PF13416">
    <property type="entry name" value="SBP_bac_8"/>
    <property type="match status" value="1"/>
</dbReference>
<dbReference type="RefSeq" id="WP_187018673.1">
    <property type="nucleotide sequence ID" value="NZ_JACOPB010000001.1"/>
</dbReference>
<dbReference type="Gene3D" id="3.40.190.10">
    <property type="entry name" value="Periplasmic binding protein-like II"/>
    <property type="match status" value="2"/>
</dbReference>
<evidence type="ECO:0000259" key="7">
    <source>
        <dbReference type="Pfam" id="PF02872"/>
    </source>
</evidence>
<evidence type="ECO:0000256" key="2">
    <source>
        <dbReference type="ARBA" id="ARBA00022729"/>
    </source>
</evidence>
<dbReference type="SUPFAM" id="SSF53850">
    <property type="entry name" value="Periplasmic binding protein-like II"/>
    <property type="match status" value="1"/>
</dbReference>
<dbReference type="InterPro" id="IPR008334">
    <property type="entry name" value="5'-Nucleotdase_C"/>
</dbReference>
<keyword evidence="2 6" id="KW-0732">Signal</keyword>
<dbReference type="SUPFAM" id="SSF55816">
    <property type="entry name" value="5'-nucleotidase (syn. UDP-sugar hydrolase), C-terminal domain"/>
    <property type="match status" value="1"/>
</dbReference>
<gene>
    <name evidence="8" type="ORF">H8S75_01150</name>
</gene>
<dbReference type="PANTHER" id="PTHR43649">
    <property type="entry name" value="ARABINOSE-BINDING PROTEIN-RELATED"/>
    <property type="match status" value="1"/>
</dbReference>